<accession>A0A2R7Y9F6</accession>
<dbReference type="HAMAP" id="MF_02130">
    <property type="entry name" value="DHNA_arch"/>
    <property type="match status" value="1"/>
</dbReference>
<dbReference type="EC" id="4.1.2.25" evidence="1"/>
<dbReference type="InterPro" id="IPR027508">
    <property type="entry name" value="DHN_aldolase_MptD"/>
</dbReference>
<evidence type="ECO:0000256" key="1">
    <source>
        <dbReference type="HAMAP-Rule" id="MF_02130"/>
    </source>
</evidence>
<protein>
    <recommendedName>
        <fullName evidence="1">Dihydroneopterin aldolase</fullName>
        <shortName evidence="1">DHNA</shortName>
        <ecNumber evidence="1">4.1.2.25</ecNumber>
    </recommendedName>
    <alternativeName>
        <fullName evidence="1">7,8-dihydroneopterin aldolase</fullName>
    </alternativeName>
</protein>
<evidence type="ECO:0000313" key="3">
    <source>
        <dbReference type="EMBL" id="PUA34116.1"/>
    </source>
</evidence>
<sequence length="137" mass="15572">MQRTCEAGRIERIAERFFAKDLTDRERAAFEAGIALGAVAHQFMGIPITGNLQSLRRLEKVIEDAVKLQPYKKGARVRIRPKGLSGRKHHQFDYGILSPSMMEVEIYVRYGRARVIACMKSIKTLGNYPLMYISDIA</sequence>
<dbReference type="SUPFAM" id="SSF143560">
    <property type="entry name" value="MK0786-like"/>
    <property type="match status" value="1"/>
</dbReference>
<comment type="similarity">
    <text evidence="1">Belongs to the archaeal dihydroneopterin aldolase family.</text>
</comment>
<comment type="subunit">
    <text evidence="1">Homotetramer.</text>
</comment>
<comment type="caution">
    <text evidence="3">The sequence shown here is derived from an EMBL/GenBank/DDBJ whole genome shotgun (WGS) entry which is preliminary data.</text>
</comment>
<reference evidence="3 4" key="1">
    <citation type="submission" date="2017-04" db="EMBL/GenBank/DDBJ databases">
        <title>Draft Aigarchaeota genome from a New Zealand hot spring.</title>
        <authorList>
            <person name="Reysenbach A.-L."/>
            <person name="Donaho J.A."/>
            <person name="Gerhart J."/>
            <person name="Kelley J.F."/>
            <person name="Kouba K."/>
            <person name="Podar M."/>
            <person name="Stott M."/>
        </authorList>
    </citation>
    <scope>NUCLEOTIDE SEQUENCE [LARGE SCALE GENOMIC DNA]</scope>
    <source>
        <strain evidence="3">NZ13_MG1</strain>
    </source>
</reference>
<dbReference type="Pfam" id="PF04038">
    <property type="entry name" value="DHNA"/>
    <property type="match status" value="1"/>
</dbReference>
<feature type="binding site" evidence="1">
    <location>
        <position position="31"/>
    </location>
    <ligand>
        <name>substrate</name>
    </ligand>
</feature>
<dbReference type="EMBL" id="NDWU01000003">
    <property type="protein sequence ID" value="PUA34116.1"/>
    <property type="molecule type" value="Genomic_DNA"/>
</dbReference>
<evidence type="ECO:0000313" key="4">
    <source>
        <dbReference type="Proteomes" id="UP000244066"/>
    </source>
</evidence>
<comment type="function">
    <text evidence="1">Catalyzes the conversion of 7,8-dihydroneopterin (H2Neo) to 6-hydroxymethyl-7,8-dihydropterin (6-HMD).</text>
</comment>
<dbReference type="AlphaFoldDB" id="A0A2R7Y9F6"/>
<dbReference type="InterPro" id="IPR036839">
    <property type="entry name" value="MptD_sf"/>
</dbReference>
<feature type="binding site" evidence="1">
    <location>
        <position position="131"/>
    </location>
    <ligand>
        <name>substrate</name>
    </ligand>
</feature>
<gene>
    <name evidence="1" type="primary">mptD</name>
    <name evidence="3" type="ORF">B9J98_01670</name>
</gene>
<proteinExistence type="inferred from homology"/>
<comment type="catalytic activity">
    <reaction evidence="1">
        <text>7,8-dihydroneopterin = 6-hydroxymethyl-7,8-dihydropterin + glycolaldehyde</text>
        <dbReference type="Rhea" id="RHEA:10540"/>
        <dbReference type="ChEBI" id="CHEBI:17001"/>
        <dbReference type="ChEBI" id="CHEBI:17071"/>
        <dbReference type="ChEBI" id="CHEBI:44841"/>
        <dbReference type="EC" id="4.1.2.25"/>
    </reaction>
</comment>
<dbReference type="InterPro" id="IPR007181">
    <property type="entry name" value="MtpD_C"/>
</dbReference>
<feature type="domain" description="Dihydroneopterin aldolase MtpD C-terminal" evidence="2">
    <location>
        <begin position="23"/>
        <end position="133"/>
    </location>
</feature>
<dbReference type="Proteomes" id="UP000244066">
    <property type="component" value="Unassembled WGS sequence"/>
</dbReference>
<dbReference type="Gene3D" id="3.30.1300.20">
    <property type="entry name" value="7,8-dihydroneopterin aldolase (MptD)"/>
    <property type="match status" value="1"/>
</dbReference>
<keyword evidence="1" id="KW-0456">Lyase</keyword>
<dbReference type="GO" id="GO:0004150">
    <property type="term" value="F:dihydroneopterin aldolase activity"/>
    <property type="evidence" value="ECO:0007669"/>
    <property type="project" value="UniProtKB-UniRule"/>
</dbReference>
<name>A0A2R7Y9F6_9ARCH</name>
<organism evidence="3 4">
    <name type="scientific">Candidatus Terraquivivens tikiterensis</name>
    <dbReference type="NCBI Taxonomy" id="1980982"/>
    <lineage>
        <taxon>Archaea</taxon>
        <taxon>Nitrososphaerota</taxon>
        <taxon>Candidatus Wolframiiraptoraceae</taxon>
        <taxon>Candidatus Terraquivivens</taxon>
    </lineage>
</organism>
<evidence type="ECO:0000259" key="2">
    <source>
        <dbReference type="Pfam" id="PF04038"/>
    </source>
</evidence>